<evidence type="ECO:0000256" key="7">
    <source>
        <dbReference type="ARBA" id="ARBA00022590"/>
    </source>
</evidence>
<evidence type="ECO:0000256" key="2">
    <source>
        <dbReference type="ARBA" id="ARBA00004651"/>
    </source>
</evidence>
<name>A0A9B0T224_CHRAS</name>
<dbReference type="InterPro" id="IPR041263">
    <property type="entry name" value="Gasdermin_PUB"/>
</dbReference>
<dbReference type="GO" id="GO:0005546">
    <property type="term" value="F:phosphatidylinositol-4,5-bisphosphate binding"/>
    <property type="evidence" value="ECO:0007669"/>
    <property type="project" value="TreeGrafter"/>
</dbReference>
<dbReference type="OrthoDB" id="9836623at2759"/>
<evidence type="ECO:0000313" key="15">
    <source>
        <dbReference type="RefSeq" id="XP_006830902.1"/>
    </source>
</evidence>
<dbReference type="RefSeq" id="XP_006830902.1">
    <property type="nucleotide sequence ID" value="XM_006830839.1"/>
</dbReference>
<dbReference type="GO" id="GO:0042742">
    <property type="term" value="P:defense response to bacterium"/>
    <property type="evidence" value="ECO:0007669"/>
    <property type="project" value="TreeGrafter"/>
</dbReference>
<protein>
    <submittedName>
        <fullName evidence="15">Gasdermin-A-like</fullName>
    </submittedName>
</protein>
<dbReference type="Pfam" id="PF04598">
    <property type="entry name" value="Gasdermin"/>
    <property type="match status" value="1"/>
</dbReference>
<organism evidence="14 15">
    <name type="scientific">Chrysochloris asiatica</name>
    <name type="common">Cape golden mole</name>
    <dbReference type="NCBI Taxonomy" id="185453"/>
    <lineage>
        <taxon>Eukaryota</taxon>
        <taxon>Metazoa</taxon>
        <taxon>Chordata</taxon>
        <taxon>Craniata</taxon>
        <taxon>Vertebrata</taxon>
        <taxon>Euteleostomi</taxon>
        <taxon>Mammalia</taxon>
        <taxon>Eutheria</taxon>
        <taxon>Afrotheria</taxon>
        <taxon>Chrysochloridae</taxon>
        <taxon>Chrysochlorinae</taxon>
        <taxon>Chrysochloris</taxon>
    </lineage>
</organism>
<keyword evidence="11" id="KW-0449">Lipoprotein</keyword>
<evidence type="ECO:0000256" key="9">
    <source>
        <dbReference type="ARBA" id="ARBA00023136"/>
    </source>
</evidence>
<sequence>MRYDPEILRLGRESVFGTQSGRTQSPHIRPRPQVPSVLTVGSAVSPRPWEGRLPAAPAQGSQARPITPVVSVWTPSPTSTPQLLSHSTSHTPMVSEALTLCLSCVQATPDRRNMSSLFSQSTKSLVRELGRKGELLPADSLTNSPRLRPFCLLRKKHKRHPWPWDTPFIPTDFSLLDMLEPGCPVPGDSDRNGDRVNAGLLGKVTGSSMVTHSSALALHTLTVSPHTWETLVEKRELESRKERESLYVVTEVLETSQDATLQSLRCAEGAGQLSFLHLGHCKGQCQSHLAKEKMVTVPKGSVLAYRVLQLVMEAEHWGYFSFPSLVPTAIRYLPDRNLCRDAIGGGALGEEPNFLGLQRQVGAQLQDLATLTPELRHSLLDSLRELLRIPGALQGLEDTLEQALCSGQLVQLGDSGPVLSTLLDPCGSLSPERGRAVLYLLGALVVLSDTEHCLLAQSLERHIVPQHLELGEDAALVLSLVQSCGLGRQGSGLQLIWDPEAIPQLSALYGVLTGLQLLDSLTPRPSRLPSEEGIPEC</sequence>
<dbReference type="PANTHER" id="PTHR16399:SF31">
    <property type="entry name" value="GASDERMIN DOMAIN CONTAINING PROTEIN RGD1359449"/>
    <property type="match status" value="1"/>
</dbReference>
<comment type="subcellular location">
    <subcellularLocation>
        <location evidence="2">Cell membrane</location>
        <topology evidence="2">Multi-pass membrane protein</topology>
    </subcellularLocation>
    <subcellularLocation>
        <location evidence="1">Cytoplasm</location>
    </subcellularLocation>
</comment>
<dbReference type="Proteomes" id="UP000504623">
    <property type="component" value="Unplaced"/>
</dbReference>
<comment type="similarity">
    <text evidence="3">Belongs to the gasdermin family.</text>
</comment>
<dbReference type="InterPro" id="IPR040460">
    <property type="entry name" value="Gasdermin_pore"/>
</dbReference>
<keyword evidence="5" id="KW-1003">Cell membrane</keyword>
<evidence type="ECO:0000259" key="12">
    <source>
        <dbReference type="Pfam" id="PF04598"/>
    </source>
</evidence>
<dbReference type="PANTHER" id="PTHR16399">
    <property type="entry name" value="GASDERMIN"/>
    <property type="match status" value="1"/>
</dbReference>
<reference evidence="15" key="1">
    <citation type="submission" date="2025-08" db="UniProtKB">
        <authorList>
            <consortium name="RefSeq"/>
        </authorList>
    </citation>
    <scope>IDENTIFICATION</scope>
    <source>
        <tissue evidence="15">Spleen</tissue>
    </source>
</reference>
<keyword evidence="4" id="KW-1134">Transmembrane beta strand</keyword>
<evidence type="ECO:0000256" key="10">
    <source>
        <dbReference type="ARBA" id="ARBA00023139"/>
    </source>
</evidence>
<evidence type="ECO:0000256" key="3">
    <source>
        <dbReference type="ARBA" id="ARBA00009279"/>
    </source>
</evidence>
<dbReference type="GO" id="GO:0070269">
    <property type="term" value="P:pyroptotic inflammatory response"/>
    <property type="evidence" value="ECO:0007669"/>
    <property type="project" value="TreeGrafter"/>
</dbReference>
<dbReference type="InterPro" id="IPR007677">
    <property type="entry name" value="Gasdermin"/>
</dbReference>
<dbReference type="Pfam" id="PF17708">
    <property type="entry name" value="Gasdermin_C"/>
    <property type="match status" value="1"/>
</dbReference>
<feature type="domain" description="Gasdermin PUB" evidence="13">
    <location>
        <begin position="353"/>
        <end position="470"/>
    </location>
</feature>
<gene>
    <name evidence="15" type="primary">LOC102840487</name>
</gene>
<evidence type="ECO:0000256" key="1">
    <source>
        <dbReference type="ARBA" id="ARBA00004496"/>
    </source>
</evidence>
<keyword evidence="14" id="KW-1185">Reference proteome</keyword>
<evidence type="ECO:0000256" key="4">
    <source>
        <dbReference type="ARBA" id="ARBA00022452"/>
    </source>
</evidence>
<evidence type="ECO:0000256" key="6">
    <source>
        <dbReference type="ARBA" id="ARBA00022490"/>
    </source>
</evidence>
<feature type="domain" description="Gasdermin pore forming" evidence="12">
    <location>
        <begin position="118"/>
        <end position="317"/>
    </location>
</feature>
<dbReference type="GO" id="GO:0005737">
    <property type="term" value="C:cytoplasm"/>
    <property type="evidence" value="ECO:0007669"/>
    <property type="project" value="UniProtKB-SubCell"/>
</dbReference>
<evidence type="ECO:0000256" key="8">
    <source>
        <dbReference type="ARBA" id="ARBA00022692"/>
    </source>
</evidence>
<evidence type="ECO:0000313" key="14">
    <source>
        <dbReference type="Proteomes" id="UP000504623"/>
    </source>
</evidence>
<keyword evidence="6" id="KW-0963">Cytoplasm</keyword>
<keyword evidence="8" id="KW-0812">Transmembrane</keyword>
<evidence type="ECO:0000259" key="13">
    <source>
        <dbReference type="Pfam" id="PF17708"/>
    </source>
</evidence>
<dbReference type="GeneID" id="102840487"/>
<dbReference type="GO" id="GO:0012501">
    <property type="term" value="P:programmed cell death"/>
    <property type="evidence" value="ECO:0007669"/>
    <property type="project" value="UniProtKB-KW"/>
</dbReference>
<dbReference type="GO" id="GO:0001786">
    <property type="term" value="F:phosphatidylserine binding"/>
    <property type="evidence" value="ECO:0007669"/>
    <property type="project" value="TreeGrafter"/>
</dbReference>
<evidence type="ECO:0000256" key="5">
    <source>
        <dbReference type="ARBA" id="ARBA00022475"/>
    </source>
</evidence>
<accession>A0A9B0T224</accession>
<keyword evidence="9" id="KW-0472">Membrane</keyword>
<dbReference type="AlphaFoldDB" id="A0A9B0T224"/>
<dbReference type="GO" id="GO:0070273">
    <property type="term" value="F:phosphatidylinositol-4-phosphate binding"/>
    <property type="evidence" value="ECO:0007669"/>
    <property type="project" value="TreeGrafter"/>
</dbReference>
<keyword evidence="7" id="KW-1210">Necrosis</keyword>
<proteinExistence type="inferred from homology"/>
<evidence type="ECO:0000256" key="11">
    <source>
        <dbReference type="ARBA" id="ARBA00023288"/>
    </source>
</evidence>
<dbReference type="GO" id="GO:0005886">
    <property type="term" value="C:plasma membrane"/>
    <property type="evidence" value="ECO:0007669"/>
    <property type="project" value="UniProtKB-SubCell"/>
</dbReference>
<keyword evidence="10" id="KW-0564">Palmitate</keyword>